<keyword evidence="3" id="KW-1185">Reference proteome</keyword>
<name>A0A7V7TWR3_9HYPH</name>
<proteinExistence type="predicted"/>
<dbReference type="EMBL" id="VZDO01000007">
    <property type="protein sequence ID" value="KAB0679949.1"/>
    <property type="molecule type" value="Genomic_DNA"/>
</dbReference>
<dbReference type="AlphaFoldDB" id="A0A7V7TWR3"/>
<evidence type="ECO:0000256" key="1">
    <source>
        <dbReference type="SAM" id="MobiDB-lite"/>
    </source>
</evidence>
<dbReference type="RefSeq" id="WP_150969640.1">
    <property type="nucleotide sequence ID" value="NZ_VZDO01000007.1"/>
</dbReference>
<evidence type="ECO:0000313" key="2">
    <source>
        <dbReference type="EMBL" id="KAB0679949.1"/>
    </source>
</evidence>
<comment type="caution">
    <text evidence="2">The sequence shown here is derived from an EMBL/GenBank/DDBJ whole genome shotgun (WGS) entry which is preliminary data.</text>
</comment>
<reference evidence="2 3" key="1">
    <citation type="submission" date="2019-09" db="EMBL/GenBank/DDBJ databases">
        <title>YIM 132180 draft genome.</title>
        <authorList>
            <person name="Zhang K."/>
        </authorList>
    </citation>
    <scope>NUCLEOTIDE SEQUENCE [LARGE SCALE GENOMIC DNA]</scope>
    <source>
        <strain evidence="2 3">YIM 132180</strain>
    </source>
</reference>
<feature type="region of interest" description="Disordered" evidence="1">
    <location>
        <begin position="54"/>
        <end position="76"/>
    </location>
</feature>
<feature type="compositionally biased region" description="Basic and acidic residues" evidence="1">
    <location>
        <begin position="54"/>
        <end position="63"/>
    </location>
</feature>
<evidence type="ECO:0000313" key="3">
    <source>
        <dbReference type="Proteomes" id="UP000432089"/>
    </source>
</evidence>
<organism evidence="2 3">
    <name type="scientific">Plantimonas leprariae</name>
    <dbReference type="NCBI Taxonomy" id="2615207"/>
    <lineage>
        <taxon>Bacteria</taxon>
        <taxon>Pseudomonadati</taxon>
        <taxon>Pseudomonadota</taxon>
        <taxon>Alphaproteobacteria</taxon>
        <taxon>Hyphomicrobiales</taxon>
        <taxon>Aurantimonadaceae</taxon>
        <taxon>Plantimonas</taxon>
    </lineage>
</organism>
<protein>
    <submittedName>
        <fullName evidence="2">Uncharacterized protein</fullName>
    </submittedName>
</protein>
<dbReference type="Proteomes" id="UP000432089">
    <property type="component" value="Unassembled WGS sequence"/>
</dbReference>
<gene>
    <name evidence="2" type="ORF">F6X38_10265</name>
</gene>
<sequence length="76" mass="8146">MRLAARLARRVSGTARRGRIVAAALARVGGQSAEGERLLDRELPASSLLSGFHFRETSPDERPTANNGNFSGRAVL</sequence>
<accession>A0A7V7TWR3</accession>